<evidence type="ECO:0000313" key="2">
    <source>
        <dbReference type="EMBL" id="KYG62323.1"/>
    </source>
</evidence>
<evidence type="ECO:0000313" key="3">
    <source>
        <dbReference type="Proteomes" id="UP000075799"/>
    </source>
</evidence>
<evidence type="ECO:0000259" key="1">
    <source>
        <dbReference type="Pfam" id="PF03781"/>
    </source>
</evidence>
<dbReference type="Proteomes" id="UP000075799">
    <property type="component" value="Unassembled WGS sequence"/>
</dbReference>
<sequence>MISSFFAMALLFSWAEEIKVSGGKFQPLFQDKGEESIVIPSLWVDATPVTNEEFRAFIKMNPKWRKSKITPLLADSSYLKTWRDDLTFPDGTGRFPVVHVSWFAARAFCKSQGKRLPTILEWEYFADANSPENEAKILKWYAKGQDEIKNVKSLKPNKFGLYDTAGLIWEWVDDFGSVVMSGDSREGVNRDLFCAGAAINTKKPKQYGAFMRYALRSSLQAQYTTSSLGFRCVKNFIEEKK</sequence>
<reference evidence="2 3" key="1">
    <citation type="submission" date="2016-03" db="EMBL/GenBank/DDBJ databases">
        <authorList>
            <person name="Ploux O."/>
        </authorList>
    </citation>
    <scope>NUCLEOTIDE SEQUENCE [LARGE SCALE GENOMIC DNA]</scope>
    <source>
        <strain evidence="2 3">EC13</strain>
    </source>
</reference>
<gene>
    <name evidence="2" type="ORF">AZI87_17520</name>
</gene>
<dbReference type="PANTHER" id="PTHR23150">
    <property type="entry name" value="SULFATASE MODIFYING FACTOR 1, 2"/>
    <property type="match status" value="1"/>
</dbReference>
<accession>A0A162FUI6</accession>
<dbReference type="InterPro" id="IPR016187">
    <property type="entry name" value="CTDL_fold"/>
</dbReference>
<dbReference type="InterPro" id="IPR051043">
    <property type="entry name" value="Sulfatase_Mod_Factor_Kinase"/>
</dbReference>
<dbReference type="RefSeq" id="WP_063209747.1">
    <property type="nucleotide sequence ID" value="NZ_LUKD01000009.1"/>
</dbReference>
<proteinExistence type="predicted"/>
<dbReference type="GO" id="GO:0120147">
    <property type="term" value="F:formylglycine-generating oxidase activity"/>
    <property type="evidence" value="ECO:0007669"/>
    <property type="project" value="TreeGrafter"/>
</dbReference>
<dbReference type="PANTHER" id="PTHR23150:SF19">
    <property type="entry name" value="FORMYLGLYCINE-GENERATING ENZYME"/>
    <property type="match status" value="1"/>
</dbReference>
<dbReference type="Gene3D" id="3.90.1580.10">
    <property type="entry name" value="paralog of FGE (formylglycine-generating enzyme)"/>
    <property type="match status" value="1"/>
</dbReference>
<name>A0A162FUI6_BDEBC</name>
<protein>
    <recommendedName>
        <fullName evidence="1">Sulfatase-modifying factor enzyme-like domain-containing protein</fullName>
    </recommendedName>
</protein>
<dbReference type="EMBL" id="LUKD01000009">
    <property type="protein sequence ID" value="KYG62323.1"/>
    <property type="molecule type" value="Genomic_DNA"/>
</dbReference>
<dbReference type="SUPFAM" id="SSF56436">
    <property type="entry name" value="C-type lectin-like"/>
    <property type="match status" value="1"/>
</dbReference>
<comment type="caution">
    <text evidence="2">The sequence shown here is derived from an EMBL/GenBank/DDBJ whole genome shotgun (WGS) entry which is preliminary data.</text>
</comment>
<dbReference type="Pfam" id="PF03781">
    <property type="entry name" value="FGE-sulfatase"/>
    <property type="match status" value="1"/>
</dbReference>
<organism evidence="2 3">
    <name type="scientific">Bdellovibrio bacteriovorus</name>
    <dbReference type="NCBI Taxonomy" id="959"/>
    <lineage>
        <taxon>Bacteria</taxon>
        <taxon>Pseudomonadati</taxon>
        <taxon>Bdellovibrionota</taxon>
        <taxon>Bdellovibrionia</taxon>
        <taxon>Bdellovibrionales</taxon>
        <taxon>Pseudobdellovibrionaceae</taxon>
        <taxon>Bdellovibrio</taxon>
    </lineage>
</organism>
<dbReference type="InterPro" id="IPR005532">
    <property type="entry name" value="SUMF_dom"/>
</dbReference>
<dbReference type="InterPro" id="IPR042095">
    <property type="entry name" value="SUMF_sf"/>
</dbReference>
<dbReference type="AlphaFoldDB" id="A0A162FUI6"/>
<dbReference type="OrthoDB" id="9768004at2"/>
<feature type="domain" description="Sulfatase-modifying factor enzyme-like" evidence="1">
    <location>
        <begin position="16"/>
        <end position="234"/>
    </location>
</feature>